<dbReference type="RefSeq" id="WP_151423561.1">
    <property type="nucleotide sequence ID" value="NZ_WBJX01000002.1"/>
</dbReference>
<keyword evidence="5" id="KW-1185">Reference proteome</keyword>
<dbReference type="Pfam" id="PF07685">
    <property type="entry name" value="GATase_3"/>
    <property type="match status" value="1"/>
</dbReference>
<dbReference type="InterPro" id="IPR043702">
    <property type="entry name" value="Lipid_II_synth_GatD"/>
</dbReference>
<comment type="pathway">
    <text evidence="2">Cell wall biogenesis; peptidoglycan biosynthesis.</text>
</comment>
<accession>A0A7J5B4P3</accession>
<evidence type="ECO:0000256" key="2">
    <source>
        <dbReference type="HAMAP-Rule" id="MF_02213"/>
    </source>
</evidence>
<evidence type="ECO:0000259" key="3">
    <source>
        <dbReference type="Pfam" id="PF07685"/>
    </source>
</evidence>
<dbReference type="GO" id="GO:0009252">
    <property type="term" value="P:peptidoglycan biosynthetic process"/>
    <property type="evidence" value="ECO:0007669"/>
    <property type="project" value="UniProtKB-UniRule"/>
</dbReference>
<keyword evidence="2" id="KW-0573">Peptidoglycan synthesis</keyword>
<evidence type="ECO:0000256" key="1">
    <source>
        <dbReference type="ARBA" id="ARBA00022962"/>
    </source>
</evidence>
<feature type="domain" description="CobB/CobQ-like glutamine amidotransferase" evidence="3">
    <location>
        <begin position="5"/>
        <end position="197"/>
    </location>
</feature>
<keyword evidence="2" id="KW-0436">Ligase</keyword>
<keyword evidence="1 2" id="KW-0315">Glutamine amidotransferase</keyword>
<dbReference type="InterPro" id="IPR011698">
    <property type="entry name" value="GATase_3"/>
</dbReference>
<dbReference type="EMBL" id="WBJX01000002">
    <property type="protein sequence ID" value="KAB1638535.1"/>
    <property type="molecule type" value="Genomic_DNA"/>
</dbReference>
<comment type="caution">
    <text evidence="2">Lacks conserved residue(s) required for the propagation of feature annotation.</text>
</comment>
<gene>
    <name evidence="2" type="primary">gatD</name>
    <name evidence="4" type="ORF">F8O03_09130</name>
</gene>
<keyword evidence="2" id="KW-0378">Hydrolase</keyword>
<organism evidence="4 5">
    <name type="scientific">Pseudoclavibacter terrae</name>
    <dbReference type="NCBI Taxonomy" id="1530195"/>
    <lineage>
        <taxon>Bacteria</taxon>
        <taxon>Bacillati</taxon>
        <taxon>Actinomycetota</taxon>
        <taxon>Actinomycetes</taxon>
        <taxon>Micrococcales</taxon>
        <taxon>Microbacteriaceae</taxon>
        <taxon>Pseudoclavibacter</taxon>
    </lineage>
</organism>
<name>A0A7J5B4P3_9MICO</name>
<dbReference type="PANTHER" id="PTHR21343">
    <property type="entry name" value="DETHIOBIOTIN SYNTHETASE"/>
    <property type="match status" value="1"/>
</dbReference>
<dbReference type="SUPFAM" id="SSF52317">
    <property type="entry name" value="Class I glutamine amidotransferase-like"/>
    <property type="match status" value="1"/>
</dbReference>
<comment type="similarity">
    <text evidence="2">Belongs to the CobB/CobQ family. GatD subfamily.</text>
</comment>
<dbReference type="UniPathway" id="UPA00219"/>
<dbReference type="Proteomes" id="UP000490386">
    <property type="component" value="Unassembled WGS sequence"/>
</dbReference>
<protein>
    <recommendedName>
        <fullName evidence="2">Lipid II isoglutaminyl synthase (glutamine-hydrolyzing) subunit GatD</fullName>
        <ecNumber evidence="2">6.3.5.13</ecNumber>
    </recommendedName>
    <alternativeName>
        <fullName evidence="2">Lipid II isoglutaminyl synthase glutaminase subunit</fullName>
        <ecNumber evidence="2">3.5.1.2</ecNumber>
    </alternativeName>
</protein>
<dbReference type="GO" id="GO:0140282">
    <property type="term" value="F:carbon-nitrogen ligase activity on lipid II"/>
    <property type="evidence" value="ECO:0007669"/>
    <property type="project" value="UniProtKB-UniRule"/>
</dbReference>
<dbReference type="GO" id="GO:0008360">
    <property type="term" value="P:regulation of cell shape"/>
    <property type="evidence" value="ECO:0007669"/>
    <property type="project" value="UniProtKB-KW"/>
</dbReference>
<comment type="catalytic activity">
    <reaction evidence="2">
        <text>L-glutamine + H2O = L-glutamate + NH4(+)</text>
        <dbReference type="Rhea" id="RHEA:15889"/>
        <dbReference type="ChEBI" id="CHEBI:15377"/>
        <dbReference type="ChEBI" id="CHEBI:28938"/>
        <dbReference type="ChEBI" id="CHEBI:29985"/>
        <dbReference type="ChEBI" id="CHEBI:58359"/>
        <dbReference type="EC" id="3.5.1.2"/>
    </reaction>
</comment>
<dbReference type="PROSITE" id="PS51274">
    <property type="entry name" value="GATASE_COBBQ"/>
    <property type="match status" value="1"/>
</dbReference>
<dbReference type="GO" id="GO:0004359">
    <property type="term" value="F:glutaminase activity"/>
    <property type="evidence" value="ECO:0007669"/>
    <property type="project" value="UniProtKB-UniRule"/>
</dbReference>
<evidence type="ECO:0000313" key="5">
    <source>
        <dbReference type="Proteomes" id="UP000490386"/>
    </source>
</evidence>
<dbReference type="AlphaFoldDB" id="A0A7J5B4P3"/>
<dbReference type="GO" id="GO:0071555">
    <property type="term" value="P:cell wall organization"/>
    <property type="evidence" value="ECO:0007669"/>
    <property type="project" value="UniProtKB-KW"/>
</dbReference>
<dbReference type="PANTHER" id="PTHR21343:SF9">
    <property type="entry name" value="LIPID II ISOGLUTAMINYL SYNTHASE (GLUTAMINE-HYDROLYZING) SUBUNIT GATD"/>
    <property type="match status" value="1"/>
</dbReference>
<evidence type="ECO:0000313" key="4">
    <source>
        <dbReference type="EMBL" id="KAB1638535.1"/>
    </source>
</evidence>
<dbReference type="EC" id="6.3.5.13" evidence="2"/>
<sequence length="252" mass="26205">MKLRIAHLYPVELGINGDVGNVTVLAKRARARGLDVEIVNVGRGTPALPEAVDLIHVGSGPLAAVQTVQADALRHAEQLRELAAAGAPLLAIGGGWELLGSRITHDDGELEGLGVFASRAVREPSQSVAETVVRTGDGLIAGFANHNALTTLDAGAEALGEIVRGFGNGGSAAENSGLEGIRHEAAIGTHLHGPILALNPALADHLLERALQRRDPDRSLGDGGDELARLDSWSENARLALMRRIGVTTPTS</sequence>
<keyword evidence="2" id="KW-0961">Cell wall biogenesis/degradation</keyword>
<comment type="function">
    <text evidence="2">The lipid II isoglutaminyl synthase complex catalyzes the formation of alpha-D-isoglutamine in the cell wall lipid II stem peptide. The GatD subunit catalyzes the hydrolysis of glutamine to glutamate and ammonia. The resulting ammonia molecule is channeled to the active site of MurT.</text>
</comment>
<comment type="caution">
    <text evidence="4">The sequence shown here is derived from an EMBL/GenBank/DDBJ whole genome shotgun (WGS) entry which is preliminary data.</text>
</comment>
<comment type="catalytic activity">
    <reaction evidence="2">
        <text>beta-D-GlcNAc-(1-&gt;4)-Mur2Ac(oyl-L-Ala-gamma-D-Glu-L-Lys-D-Ala-D-Ala)-di-trans,octa-cis-undecaprenyl diphosphate + L-glutamine + ATP + H2O = beta-D-GlcNAc-(1-&gt;4)-Mur2Ac(oyl-L-Ala-D-isoglutaminyl-L-Lys-D-Ala-D-Ala)-di-trans,octa-cis-undecaprenyl diphosphate + L-glutamate + ADP + phosphate + H(+)</text>
        <dbReference type="Rhea" id="RHEA:57928"/>
        <dbReference type="ChEBI" id="CHEBI:15377"/>
        <dbReference type="ChEBI" id="CHEBI:15378"/>
        <dbReference type="ChEBI" id="CHEBI:29985"/>
        <dbReference type="ChEBI" id="CHEBI:30616"/>
        <dbReference type="ChEBI" id="CHEBI:43474"/>
        <dbReference type="ChEBI" id="CHEBI:58359"/>
        <dbReference type="ChEBI" id="CHEBI:60033"/>
        <dbReference type="ChEBI" id="CHEBI:62233"/>
        <dbReference type="ChEBI" id="CHEBI:456216"/>
        <dbReference type="EC" id="6.3.5.13"/>
    </reaction>
</comment>
<comment type="subunit">
    <text evidence="2">Forms a heterodimer with MurT.</text>
</comment>
<dbReference type="EC" id="3.5.1.2" evidence="2"/>
<dbReference type="HAMAP" id="MF_02213">
    <property type="entry name" value="Lipid_II_synth_GatD"/>
    <property type="match status" value="1"/>
</dbReference>
<dbReference type="OrthoDB" id="9782045at2"/>
<proteinExistence type="inferred from homology"/>
<feature type="active site" evidence="2">
    <location>
        <position position="192"/>
    </location>
</feature>
<dbReference type="InterPro" id="IPR029062">
    <property type="entry name" value="Class_I_gatase-like"/>
</dbReference>
<reference evidence="4 5" key="1">
    <citation type="submission" date="2019-09" db="EMBL/GenBank/DDBJ databases">
        <title>Phylogeny of genus Pseudoclavibacter and closely related genus.</title>
        <authorList>
            <person name="Li Y."/>
        </authorList>
    </citation>
    <scope>NUCLEOTIDE SEQUENCE [LARGE SCALE GENOMIC DNA]</scope>
    <source>
        <strain evidence="4 5">THG-MD12</strain>
    </source>
</reference>
<keyword evidence="2" id="KW-0133">Cell shape</keyword>